<evidence type="ECO:0000313" key="1">
    <source>
        <dbReference type="EMBL" id="KIH58670.1"/>
    </source>
</evidence>
<evidence type="ECO:0000313" key="2">
    <source>
        <dbReference type="Proteomes" id="UP000054047"/>
    </source>
</evidence>
<protein>
    <recommendedName>
        <fullName evidence="3">CHK kinase-like domain-containing protein</fullName>
    </recommendedName>
</protein>
<name>A0A0C2GC68_9BILA</name>
<feature type="non-terminal residue" evidence="1">
    <location>
        <position position="74"/>
    </location>
</feature>
<dbReference type="AlphaFoldDB" id="A0A0C2GC68"/>
<sequence length="74" mass="8440">MKRVLCHGDSWSTNLIWRKRDDGMQLASVIDFQLKQGYGLSFPFDACVIVSTIAPLFELANNSDDVEYKERVIS</sequence>
<proteinExistence type="predicted"/>
<dbReference type="EMBL" id="KN732834">
    <property type="protein sequence ID" value="KIH58670.1"/>
    <property type="molecule type" value="Genomic_DNA"/>
</dbReference>
<dbReference type="InterPro" id="IPR012877">
    <property type="entry name" value="Dhs-27"/>
</dbReference>
<dbReference type="OrthoDB" id="5777157at2759"/>
<gene>
    <name evidence="1" type="ORF">ANCDUO_11119</name>
</gene>
<evidence type="ECO:0008006" key="3">
    <source>
        <dbReference type="Google" id="ProtNLM"/>
    </source>
</evidence>
<accession>A0A0C2GC68</accession>
<organism evidence="1 2">
    <name type="scientific">Ancylostoma duodenale</name>
    <dbReference type="NCBI Taxonomy" id="51022"/>
    <lineage>
        <taxon>Eukaryota</taxon>
        <taxon>Metazoa</taxon>
        <taxon>Ecdysozoa</taxon>
        <taxon>Nematoda</taxon>
        <taxon>Chromadorea</taxon>
        <taxon>Rhabditida</taxon>
        <taxon>Rhabditina</taxon>
        <taxon>Rhabditomorpha</taxon>
        <taxon>Strongyloidea</taxon>
        <taxon>Ancylostomatidae</taxon>
        <taxon>Ancylostomatinae</taxon>
        <taxon>Ancylostoma</taxon>
    </lineage>
</organism>
<dbReference type="SUPFAM" id="SSF56112">
    <property type="entry name" value="Protein kinase-like (PK-like)"/>
    <property type="match status" value="1"/>
</dbReference>
<dbReference type="Proteomes" id="UP000054047">
    <property type="component" value="Unassembled WGS sequence"/>
</dbReference>
<keyword evidence="2" id="KW-1185">Reference proteome</keyword>
<reference evidence="1 2" key="1">
    <citation type="submission" date="2013-12" db="EMBL/GenBank/DDBJ databases">
        <title>Draft genome of the parsitic nematode Ancylostoma duodenale.</title>
        <authorList>
            <person name="Mitreva M."/>
        </authorList>
    </citation>
    <scope>NUCLEOTIDE SEQUENCE [LARGE SCALE GENOMIC DNA]</scope>
    <source>
        <strain evidence="1 2">Zhejiang</strain>
    </source>
</reference>
<dbReference type="InterPro" id="IPR011009">
    <property type="entry name" value="Kinase-like_dom_sf"/>
</dbReference>
<dbReference type="Pfam" id="PF07914">
    <property type="entry name" value="DUF1679"/>
    <property type="match status" value="1"/>
</dbReference>